<keyword evidence="7" id="KW-0472">Membrane</keyword>
<dbReference type="InterPro" id="IPR003378">
    <property type="entry name" value="Fringe-like_glycosylTrfase"/>
</dbReference>
<feature type="domain" description="Fringe-like glycosyltransferase" evidence="8">
    <location>
        <begin position="40"/>
        <end position="162"/>
    </location>
</feature>
<comment type="subcellular location">
    <subcellularLocation>
        <location evidence="1">Membrane</location>
        <topology evidence="1">Single-pass type II membrane protein</topology>
    </subcellularLocation>
</comment>
<evidence type="ECO:0000256" key="7">
    <source>
        <dbReference type="ARBA" id="ARBA00023136"/>
    </source>
</evidence>
<dbReference type="AlphaFoldDB" id="A0A0B6YX03"/>
<proteinExistence type="predicted"/>
<organism evidence="9">
    <name type="scientific">Arion vulgaris</name>
    <dbReference type="NCBI Taxonomy" id="1028688"/>
    <lineage>
        <taxon>Eukaryota</taxon>
        <taxon>Metazoa</taxon>
        <taxon>Spiralia</taxon>
        <taxon>Lophotrochozoa</taxon>
        <taxon>Mollusca</taxon>
        <taxon>Gastropoda</taxon>
        <taxon>Heterobranchia</taxon>
        <taxon>Euthyneura</taxon>
        <taxon>Panpulmonata</taxon>
        <taxon>Eupulmonata</taxon>
        <taxon>Stylommatophora</taxon>
        <taxon>Helicina</taxon>
        <taxon>Arionoidea</taxon>
        <taxon>Arionidae</taxon>
        <taxon>Arion</taxon>
    </lineage>
</organism>
<evidence type="ECO:0000259" key="8">
    <source>
        <dbReference type="Pfam" id="PF02434"/>
    </source>
</evidence>
<evidence type="ECO:0000256" key="2">
    <source>
        <dbReference type="ARBA" id="ARBA00022676"/>
    </source>
</evidence>
<dbReference type="EMBL" id="HACG01013888">
    <property type="protein sequence ID" value="CEK60753.1"/>
    <property type="molecule type" value="Transcribed_RNA"/>
</dbReference>
<protein>
    <recommendedName>
        <fullName evidence="8">Fringe-like glycosyltransferase domain-containing protein</fullName>
    </recommendedName>
</protein>
<dbReference type="Pfam" id="PF02434">
    <property type="entry name" value="Fringe"/>
    <property type="match status" value="1"/>
</dbReference>
<dbReference type="PANTHER" id="PTHR12369:SF11">
    <property type="entry name" value="HEXOSYLTRANSFERASE"/>
    <property type="match status" value="1"/>
</dbReference>
<evidence type="ECO:0000313" key="9">
    <source>
        <dbReference type="EMBL" id="CEK60753.1"/>
    </source>
</evidence>
<evidence type="ECO:0000256" key="4">
    <source>
        <dbReference type="ARBA" id="ARBA00022692"/>
    </source>
</evidence>
<sequence length="165" mass="18450">NKTWVPRVPGKVVYFMEHGDKYEGDLNVVQLDGVEENDYPPQKKSFAMIYYISKHYAQDYEWIVRADDDLYINVEELVPYLKSIDSSKFLYIGQPGSGKGAEKGKLGLSGPYCMGGPGIAMSNQLVTAIAPYLQDCINSTFTQHEDTELGRCINQKLHIVCTSAA</sequence>
<evidence type="ECO:0000256" key="1">
    <source>
        <dbReference type="ARBA" id="ARBA00004606"/>
    </source>
</evidence>
<gene>
    <name evidence="9" type="primary">ORF40300</name>
</gene>
<dbReference type="InterPro" id="IPR051227">
    <property type="entry name" value="CS_glycosyltransferase"/>
</dbReference>
<dbReference type="Gene3D" id="3.90.550.50">
    <property type="match status" value="1"/>
</dbReference>
<keyword evidence="4" id="KW-0812">Transmembrane</keyword>
<feature type="non-terminal residue" evidence="9">
    <location>
        <position position="165"/>
    </location>
</feature>
<keyword evidence="3" id="KW-0808">Transferase</keyword>
<keyword evidence="5" id="KW-0735">Signal-anchor</keyword>
<name>A0A0B6YX03_9EUPU</name>
<keyword evidence="6" id="KW-1133">Transmembrane helix</keyword>
<evidence type="ECO:0000256" key="6">
    <source>
        <dbReference type="ARBA" id="ARBA00022989"/>
    </source>
</evidence>
<dbReference type="PANTHER" id="PTHR12369">
    <property type="entry name" value="CHONDROITIN SYNTHASE"/>
    <property type="match status" value="1"/>
</dbReference>
<evidence type="ECO:0000256" key="3">
    <source>
        <dbReference type="ARBA" id="ARBA00022679"/>
    </source>
</evidence>
<reference evidence="9" key="1">
    <citation type="submission" date="2014-12" db="EMBL/GenBank/DDBJ databases">
        <title>Insight into the proteome of Arion vulgaris.</title>
        <authorList>
            <person name="Aradska J."/>
            <person name="Bulat T."/>
            <person name="Smidak R."/>
            <person name="Sarate P."/>
            <person name="Gangsoo J."/>
            <person name="Sialana F."/>
            <person name="Bilban M."/>
            <person name="Lubec G."/>
        </authorList>
    </citation>
    <scope>NUCLEOTIDE SEQUENCE</scope>
    <source>
        <tissue evidence="9">Skin</tissue>
    </source>
</reference>
<accession>A0A0B6YX03</accession>
<evidence type="ECO:0000256" key="5">
    <source>
        <dbReference type="ARBA" id="ARBA00022968"/>
    </source>
</evidence>
<dbReference type="GO" id="GO:0016020">
    <property type="term" value="C:membrane"/>
    <property type="evidence" value="ECO:0007669"/>
    <property type="project" value="UniProtKB-SubCell"/>
</dbReference>
<dbReference type="GO" id="GO:0047238">
    <property type="term" value="F:glucuronosyl-N-acetylgalactosaminyl-proteoglycan 4-beta-N-acetylgalactosaminyltransferase activity"/>
    <property type="evidence" value="ECO:0007669"/>
    <property type="project" value="TreeGrafter"/>
</dbReference>
<feature type="non-terminal residue" evidence="9">
    <location>
        <position position="1"/>
    </location>
</feature>
<keyword evidence="2" id="KW-0328">Glycosyltransferase</keyword>